<dbReference type="SUPFAM" id="SSF69065">
    <property type="entry name" value="RNase III domain-like"/>
    <property type="match status" value="1"/>
</dbReference>
<comment type="caution">
    <text evidence="3">The sequence shown here is derived from an EMBL/GenBank/DDBJ whole genome shotgun (WGS) entry which is preliminary data.</text>
</comment>
<reference evidence="3" key="1">
    <citation type="submission" date="2023-03" db="EMBL/GenBank/DDBJ databases">
        <title>Massive genome expansion in bonnet fungi (Mycena s.s.) driven by repeated elements and novel gene families across ecological guilds.</title>
        <authorList>
            <consortium name="Lawrence Berkeley National Laboratory"/>
            <person name="Harder C.B."/>
            <person name="Miyauchi S."/>
            <person name="Viragh M."/>
            <person name="Kuo A."/>
            <person name="Thoen E."/>
            <person name="Andreopoulos B."/>
            <person name="Lu D."/>
            <person name="Skrede I."/>
            <person name="Drula E."/>
            <person name="Henrissat B."/>
            <person name="Morin E."/>
            <person name="Kohler A."/>
            <person name="Barry K."/>
            <person name="LaButti K."/>
            <person name="Morin E."/>
            <person name="Salamov A."/>
            <person name="Lipzen A."/>
            <person name="Mereny Z."/>
            <person name="Hegedus B."/>
            <person name="Baldrian P."/>
            <person name="Stursova M."/>
            <person name="Weitz H."/>
            <person name="Taylor A."/>
            <person name="Grigoriev I.V."/>
            <person name="Nagy L.G."/>
            <person name="Martin F."/>
            <person name="Kauserud H."/>
        </authorList>
    </citation>
    <scope>NUCLEOTIDE SEQUENCE</scope>
    <source>
        <strain evidence="3">CBHHK067</strain>
    </source>
</reference>
<feature type="domain" description="RNase III" evidence="2">
    <location>
        <begin position="145"/>
        <end position="258"/>
    </location>
</feature>
<dbReference type="GO" id="GO:0004525">
    <property type="term" value="F:ribonuclease III activity"/>
    <property type="evidence" value="ECO:0007669"/>
    <property type="project" value="InterPro"/>
</dbReference>
<evidence type="ECO:0000313" key="3">
    <source>
        <dbReference type="EMBL" id="KAJ7663482.1"/>
    </source>
</evidence>
<dbReference type="Pfam" id="PF00636">
    <property type="entry name" value="Ribonuclease_3"/>
    <property type="match status" value="1"/>
</dbReference>
<accession>A0AAD7CXM2</accession>
<dbReference type="Proteomes" id="UP001221757">
    <property type="component" value="Unassembled WGS sequence"/>
</dbReference>
<sequence length="582" mass="62643">MALALASRRCPLQIPRAAAATRYRLATNGAASDRDFRLDMNIAGRPLTQEGDYDSSPSAGSGEWDYLKADAKLIFPDGTRLPDAGNFGSHLGLPLEPLDDESTVPRTLGGPFARTVDTRKDWAAPYLNLLNDSGIGHLLPPLPTIKDEDIRSRVFTHGSHFKAHSELPEQMQKLAFLGDADLKAILTRMLLEMYPVVRTNSLSTTRAFLQSNVTLAKISVKYKLPDHILSWPRITAQYPSVHADVFEAYIGGLHEDQGLERVQIWLEALFKPHIIEAFVLKRKNFAAAKAAFYPRQASADVDTKDTDSGPFTFGLQPGRDADTEDSGSVTSTSSPDSTGLQPGRDADTEDPCPVPITASWNIVGKDLPNKPWKERKAHKDHIPIPLDTLVDAHAPTSSEAPATSDAPTTGEARGTSATPTTSDATPTSDVVTSQPPVSSSGRNAVLQKGFGSGYKGAGKFPGPKKPWKKEQKNRQDHPPTPLEAPITREVPTTTDAPTISDAPTTDSPTISDAPSTTDALSTNDAPTTDSPTTSDAPIASDTPIANDTPTPSGEKDLHPKPAKNRQPPFGRHSAQWEGICDL</sequence>
<feature type="region of interest" description="Disordered" evidence="1">
    <location>
        <begin position="395"/>
        <end position="582"/>
    </location>
</feature>
<feature type="compositionally biased region" description="Low complexity" evidence="1">
    <location>
        <begin position="521"/>
        <end position="537"/>
    </location>
</feature>
<dbReference type="InterPro" id="IPR000999">
    <property type="entry name" value="RNase_III_dom"/>
</dbReference>
<feature type="compositionally biased region" description="Low complexity" evidence="1">
    <location>
        <begin position="415"/>
        <end position="433"/>
    </location>
</feature>
<dbReference type="AlphaFoldDB" id="A0AAD7CXM2"/>
<proteinExistence type="predicted"/>
<feature type="compositionally biased region" description="Basic and acidic residues" evidence="1">
    <location>
        <begin position="468"/>
        <end position="477"/>
    </location>
</feature>
<feature type="compositionally biased region" description="Low complexity" evidence="1">
    <location>
        <begin position="326"/>
        <end position="338"/>
    </location>
</feature>
<dbReference type="Gene3D" id="1.10.1520.10">
    <property type="entry name" value="Ribonuclease III domain"/>
    <property type="match status" value="1"/>
</dbReference>
<feature type="compositionally biased region" description="Polar residues" evidence="1">
    <location>
        <begin position="395"/>
        <end position="407"/>
    </location>
</feature>
<dbReference type="GO" id="GO:0006396">
    <property type="term" value="P:RNA processing"/>
    <property type="evidence" value="ECO:0007669"/>
    <property type="project" value="InterPro"/>
</dbReference>
<protein>
    <recommendedName>
        <fullName evidence="2">RNase III domain-containing protein</fullName>
    </recommendedName>
</protein>
<evidence type="ECO:0000256" key="1">
    <source>
        <dbReference type="SAM" id="MobiDB-lite"/>
    </source>
</evidence>
<dbReference type="CDD" id="cd00593">
    <property type="entry name" value="RIBOc"/>
    <property type="match status" value="1"/>
</dbReference>
<evidence type="ECO:0000313" key="4">
    <source>
        <dbReference type="Proteomes" id="UP001221757"/>
    </source>
</evidence>
<dbReference type="InterPro" id="IPR036389">
    <property type="entry name" value="RNase_III_sf"/>
</dbReference>
<name>A0AAD7CXM2_MYCRO</name>
<dbReference type="PROSITE" id="PS50142">
    <property type="entry name" value="RNASE_3_2"/>
    <property type="match status" value="1"/>
</dbReference>
<feature type="compositionally biased region" description="Polar residues" evidence="1">
    <location>
        <begin position="490"/>
        <end position="520"/>
    </location>
</feature>
<organism evidence="3 4">
    <name type="scientific">Mycena rosella</name>
    <name type="common">Pink bonnet</name>
    <name type="synonym">Agaricus rosellus</name>
    <dbReference type="NCBI Taxonomy" id="1033263"/>
    <lineage>
        <taxon>Eukaryota</taxon>
        <taxon>Fungi</taxon>
        <taxon>Dikarya</taxon>
        <taxon>Basidiomycota</taxon>
        <taxon>Agaricomycotina</taxon>
        <taxon>Agaricomycetes</taxon>
        <taxon>Agaricomycetidae</taxon>
        <taxon>Agaricales</taxon>
        <taxon>Marasmiineae</taxon>
        <taxon>Mycenaceae</taxon>
        <taxon>Mycena</taxon>
    </lineage>
</organism>
<dbReference type="SMART" id="SM00535">
    <property type="entry name" value="RIBOc"/>
    <property type="match status" value="1"/>
</dbReference>
<keyword evidence="4" id="KW-1185">Reference proteome</keyword>
<evidence type="ECO:0000259" key="2">
    <source>
        <dbReference type="PROSITE" id="PS50142"/>
    </source>
</evidence>
<dbReference type="EMBL" id="JARKIE010000233">
    <property type="protein sequence ID" value="KAJ7663482.1"/>
    <property type="molecule type" value="Genomic_DNA"/>
</dbReference>
<gene>
    <name evidence="3" type="ORF">B0H17DRAFT_1092747</name>
</gene>
<feature type="region of interest" description="Disordered" evidence="1">
    <location>
        <begin position="297"/>
        <end position="377"/>
    </location>
</feature>